<dbReference type="EMBL" id="JABEQO010000006">
    <property type="protein sequence ID" value="MBB2164138.1"/>
    <property type="molecule type" value="Genomic_DNA"/>
</dbReference>
<evidence type="ECO:0000313" key="2">
    <source>
        <dbReference type="EMBL" id="MBB2193454.1"/>
    </source>
</evidence>
<reference evidence="3 4" key="1">
    <citation type="submission" date="2020-04" db="EMBL/GenBank/DDBJ databases">
        <title>Description of novel Gluconacetobacter.</title>
        <authorList>
            <person name="Sombolestani A."/>
        </authorList>
    </citation>
    <scope>NUCLEOTIDE SEQUENCE [LARGE SCALE GENOMIC DNA]</scope>
    <source>
        <strain evidence="2 3">LMG 1728</strain>
        <strain evidence="1 4">LMG 1731</strain>
    </source>
</reference>
<organism evidence="1 4">
    <name type="scientific">Gluconacetobacter dulcium</name>
    <dbReference type="NCBI Taxonomy" id="2729096"/>
    <lineage>
        <taxon>Bacteria</taxon>
        <taxon>Pseudomonadati</taxon>
        <taxon>Pseudomonadota</taxon>
        <taxon>Alphaproteobacteria</taxon>
        <taxon>Acetobacterales</taxon>
        <taxon>Acetobacteraceae</taxon>
        <taxon>Gluconacetobacter</taxon>
    </lineage>
</organism>
<dbReference type="Proteomes" id="UP000561077">
    <property type="component" value="Unassembled WGS sequence"/>
</dbReference>
<accession>A0A7W4IJN6</accession>
<comment type="caution">
    <text evidence="1">The sequence shown here is derived from an EMBL/GenBank/DDBJ whole genome shotgun (WGS) entry which is preliminary data.</text>
</comment>
<keyword evidence="3" id="KW-1185">Reference proteome</keyword>
<evidence type="ECO:0000313" key="3">
    <source>
        <dbReference type="Proteomes" id="UP000540490"/>
    </source>
</evidence>
<evidence type="ECO:0008006" key="5">
    <source>
        <dbReference type="Google" id="ProtNLM"/>
    </source>
</evidence>
<proteinExistence type="predicted"/>
<name>A0A7W4IJN6_9PROT</name>
<evidence type="ECO:0000313" key="4">
    <source>
        <dbReference type="Proteomes" id="UP000561077"/>
    </source>
</evidence>
<feature type="non-terminal residue" evidence="1">
    <location>
        <position position="1"/>
    </location>
</feature>
<sequence>LQNVNAYDSRLKDWMRRFRGVATKYLATYLGWRRMIETLQNALAPPSILIACTQPACLNT</sequence>
<dbReference type="AlphaFoldDB" id="A0A7W4IJN6"/>
<evidence type="ECO:0000313" key="1">
    <source>
        <dbReference type="EMBL" id="MBB2164138.1"/>
    </source>
</evidence>
<dbReference type="Proteomes" id="UP000540490">
    <property type="component" value="Unassembled WGS sequence"/>
</dbReference>
<protein>
    <recommendedName>
        <fullName evidence="5">Transposase</fullName>
    </recommendedName>
</protein>
<gene>
    <name evidence="2" type="ORF">HLH25_07320</name>
    <name evidence="1" type="ORF">HLH26_06210</name>
</gene>
<dbReference type="EMBL" id="JABEQN010000006">
    <property type="protein sequence ID" value="MBB2193454.1"/>
    <property type="molecule type" value="Genomic_DNA"/>
</dbReference>